<accession>A0A7S3YSZ8</accession>
<keyword evidence="1" id="KW-0479">Metal-binding</keyword>
<proteinExistence type="predicted"/>
<dbReference type="AlphaFoldDB" id="A0A7S3YSZ8"/>
<evidence type="ECO:0000256" key="2">
    <source>
        <dbReference type="ARBA" id="ARBA00022842"/>
    </source>
</evidence>
<dbReference type="InterPro" id="IPR016055">
    <property type="entry name" value="A-D-PHexomutase_a/b/a-I/II/III"/>
</dbReference>
<dbReference type="GO" id="GO:0005975">
    <property type="term" value="P:carbohydrate metabolic process"/>
    <property type="evidence" value="ECO:0007669"/>
    <property type="project" value="InterPro"/>
</dbReference>
<dbReference type="SUPFAM" id="SSF53738">
    <property type="entry name" value="Phosphoglucomutase, first 3 domains"/>
    <property type="match status" value="1"/>
</dbReference>
<dbReference type="Gene3D" id="3.40.120.10">
    <property type="entry name" value="Alpha-D-Glucose-1,6-Bisphosphate, subunit A, domain 3"/>
    <property type="match status" value="1"/>
</dbReference>
<evidence type="ECO:0000256" key="3">
    <source>
        <dbReference type="ARBA" id="ARBA00023235"/>
    </source>
</evidence>
<dbReference type="GO" id="GO:0005634">
    <property type="term" value="C:nucleus"/>
    <property type="evidence" value="ECO:0007669"/>
    <property type="project" value="TreeGrafter"/>
</dbReference>
<evidence type="ECO:0000313" key="4">
    <source>
        <dbReference type="EMBL" id="CAE0660951.1"/>
    </source>
</evidence>
<dbReference type="PANTHER" id="PTHR45745">
    <property type="entry name" value="PHOSPHOMANNOMUTASE 45A"/>
    <property type="match status" value="1"/>
</dbReference>
<dbReference type="GO" id="GO:0008973">
    <property type="term" value="F:phosphopentomutase activity"/>
    <property type="evidence" value="ECO:0007669"/>
    <property type="project" value="TreeGrafter"/>
</dbReference>
<gene>
    <name evidence="4" type="ORF">LGLO00237_LOCUS12538</name>
</gene>
<dbReference type="GO" id="GO:0046872">
    <property type="term" value="F:metal ion binding"/>
    <property type="evidence" value="ECO:0007669"/>
    <property type="project" value="UniProtKB-KW"/>
</dbReference>
<reference evidence="4" key="1">
    <citation type="submission" date="2021-01" db="EMBL/GenBank/DDBJ databases">
        <authorList>
            <person name="Corre E."/>
            <person name="Pelletier E."/>
            <person name="Niang G."/>
            <person name="Scheremetjew M."/>
            <person name="Finn R."/>
            <person name="Kale V."/>
            <person name="Holt S."/>
            <person name="Cochrane G."/>
            <person name="Meng A."/>
            <person name="Brown T."/>
            <person name="Cohen L."/>
        </authorList>
    </citation>
    <scope>NUCLEOTIDE SEQUENCE</scope>
    <source>
        <strain evidence="4">CCCM811</strain>
    </source>
</reference>
<name>A0A7S3YSZ8_9EUKA</name>
<keyword evidence="2" id="KW-0460">Magnesium</keyword>
<organism evidence="4">
    <name type="scientific">Lotharella globosa</name>
    <dbReference type="NCBI Taxonomy" id="91324"/>
    <lineage>
        <taxon>Eukaryota</taxon>
        <taxon>Sar</taxon>
        <taxon>Rhizaria</taxon>
        <taxon>Cercozoa</taxon>
        <taxon>Chlorarachniophyceae</taxon>
        <taxon>Lotharella</taxon>
    </lineage>
</organism>
<dbReference type="EMBL" id="HBIV01017235">
    <property type="protein sequence ID" value="CAE0660951.1"/>
    <property type="molecule type" value="Transcribed_RNA"/>
</dbReference>
<keyword evidence="3" id="KW-0413">Isomerase</keyword>
<protein>
    <submittedName>
        <fullName evidence="4">Uncharacterized protein</fullName>
    </submittedName>
</protein>
<evidence type="ECO:0000256" key="1">
    <source>
        <dbReference type="ARBA" id="ARBA00022723"/>
    </source>
</evidence>
<dbReference type="GO" id="GO:0006166">
    <property type="term" value="P:purine ribonucleoside salvage"/>
    <property type="evidence" value="ECO:0007669"/>
    <property type="project" value="TreeGrafter"/>
</dbReference>
<dbReference type="PANTHER" id="PTHR45745:SF1">
    <property type="entry name" value="PHOSPHOGLUCOMUTASE 2B-RELATED"/>
    <property type="match status" value="1"/>
</dbReference>
<sequence length="141" mass="15920">MFEEAIGYAVGDVVLDKDGVSAGAVFAEMAASLRREHKKTVHQHLDSLYTRVGYFLSHNHYVRSNDQKIMGAIFDRLRNGGKYWFKCGDYVIKSIRDLATGFDSSRKDQKAILPKSNVLTYEFTNGCVITVLSTIISKYRS</sequence>